<keyword evidence="6" id="KW-0175">Coiled coil</keyword>
<dbReference type="EMBL" id="CP011409">
    <property type="protein sequence ID" value="AKZ63863.1"/>
    <property type="molecule type" value="Genomic_DNA"/>
</dbReference>
<dbReference type="InterPro" id="IPR050445">
    <property type="entry name" value="Bact_polysacc_biosynth/exp"/>
</dbReference>
<name>A0ABM5V395_9BURK</name>
<dbReference type="RefSeq" id="WP_053198831.1">
    <property type="nucleotide sequence ID" value="NZ_CP011409.1"/>
</dbReference>
<evidence type="ECO:0000256" key="6">
    <source>
        <dbReference type="SAM" id="Coils"/>
    </source>
</evidence>
<dbReference type="Proteomes" id="UP000063429">
    <property type="component" value="Chromosome"/>
</dbReference>
<evidence type="ECO:0000259" key="8">
    <source>
        <dbReference type="Pfam" id="PF02706"/>
    </source>
</evidence>
<reference evidence="10" key="1">
    <citation type="journal article" date="2015" name="Genome Announc.">
        <title>Complete Genome Sequence of Herbaspirillum hiltneri N3 (DSM 17495), Isolated from Surface-Sterilized Wheat Roots.</title>
        <authorList>
            <person name="Guizelini D."/>
            <person name="Saizaki P.M."/>
            <person name="Coimbra N.A."/>
            <person name="Weiss V.A."/>
            <person name="Faoro H."/>
            <person name="Sfeir M.Z."/>
            <person name="Baura V.A."/>
            <person name="Monteiro R.A."/>
            <person name="Chubatsu L.S."/>
            <person name="Souza E.M."/>
            <person name="Cruz L.M."/>
            <person name="Pedrosa F.O."/>
            <person name="Raittz R.T."/>
            <person name="Marchaukoski J.N."/>
            <person name="Steffens M.B."/>
        </authorList>
    </citation>
    <scope>NUCLEOTIDE SEQUENCE [LARGE SCALE GENOMIC DNA]</scope>
    <source>
        <strain evidence="10">N3</strain>
    </source>
</reference>
<feature type="coiled-coil region" evidence="6">
    <location>
        <begin position="173"/>
        <end position="207"/>
    </location>
</feature>
<evidence type="ECO:0000256" key="4">
    <source>
        <dbReference type="ARBA" id="ARBA00022989"/>
    </source>
</evidence>
<organism evidence="9 10">
    <name type="scientific">Herbaspirillum hiltneri N3</name>
    <dbReference type="NCBI Taxonomy" id="1262470"/>
    <lineage>
        <taxon>Bacteria</taxon>
        <taxon>Pseudomonadati</taxon>
        <taxon>Pseudomonadota</taxon>
        <taxon>Betaproteobacteria</taxon>
        <taxon>Burkholderiales</taxon>
        <taxon>Oxalobacteraceae</taxon>
        <taxon>Herbaspirillum</taxon>
    </lineage>
</organism>
<keyword evidence="2" id="KW-1003">Cell membrane</keyword>
<feature type="transmembrane region" description="Helical" evidence="7">
    <location>
        <begin position="410"/>
        <end position="432"/>
    </location>
</feature>
<sequence>MNLQAPETGLSSKQLASMISARRGTIFKTLMATMAVTIVVTLLLPKTYTASSDVFLDYKGNDPINGRLFSPMMDESYMQTQLDMIKSQAVAEKVIDALDLERTAAYRESIEREGEARAHSQLVKRINDHTLVVTRRSSRVIEVEYAAGAPEQARDLANAVVRAYIDLNQQISSASARARREQYNAQLEHLRKEADSIQEKLTKYQQDVGILDPNERNDLQSRQLGDLMTSLIAVQNQQQEALARKNATDSLVRGGLRIDELPEVAQRPNINDLKSKLSDVNKRLADIQDVLGPRHPKTLALISERDDLAARISREARSSLDAQQIDARRLAMQEQALRKEVDTQRDKLLEQKKHRDTITSYQRQLDSVERVYNTALAKYDEILMASNINTFDLTVLRVAEVPSSHSKPLLLQNIAASILVGLALGLCLALLYELGQRRVRCEDDLVRGIHLPLIGHIGIR</sequence>
<feature type="domain" description="Polysaccharide chain length determinant N-terminal" evidence="8">
    <location>
        <begin position="14"/>
        <end position="98"/>
    </location>
</feature>
<accession>A0ABM5V395</accession>
<dbReference type="PANTHER" id="PTHR32309:SF13">
    <property type="entry name" value="FERRIC ENTEROBACTIN TRANSPORT PROTEIN FEPE"/>
    <property type="match status" value="1"/>
</dbReference>
<keyword evidence="5 7" id="KW-0472">Membrane</keyword>
<keyword evidence="4 7" id="KW-1133">Transmembrane helix</keyword>
<protein>
    <recommendedName>
        <fullName evidence="8">Polysaccharide chain length determinant N-terminal domain-containing protein</fullName>
    </recommendedName>
</protein>
<keyword evidence="3 7" id="KW-0812">Transmembrane</keyword>
<dbReference type="InterPro" id="IPR003856">
    <property type="entry name" value="LPS_length_determ_N"/>
</dbReference>
<dbReference type="PANTHER" id="PTHR32309">
    <property type="entry name" value="TYROSINE-PROTEIN KINASE"/>
    <property type="match status" value="1"/>
</dbReference>
<dbReference type="Pfam" id="PF02706">
    <property type="entry name" value="Wzz"/>
    <property type="match status" value="1"/>
</dbReference>
<evidence type="ECO:0000256" key="2">
    <source>
        <dbReference type="ARBA" id="ARBA00022475"/>
    </source>
</evidence>
<gene>
    <name evidence="9" type="ORF">F506_15380</name>
</gene>
<comment type="subcellular location">
    <subcellularLocation>
        <location evidence="1">Cell membrane</location>
        <topology evidence="1">Multi-pass membrane protein</topology>
    </subcellularLocation>
</comment>
<evidence type="ECO:0000313" key="10">
    <source>
        <dbReference type="Proteomes" id="UP000063429"/>
    </source>
</evidence>
<evidence type="ECO:0000256" key="7">
    <source>
        <dbReference type="SAM" id="Phobius"/>
    </source>
</evidence>
<evidence type="ECO:0000256" key="1">
    <source>
        <dbReference type="ARBA" id="ARBA00004651"/>
    </source>
</evidence>
<evidence type="ECO:0000256" key="3">
    <source>
        <dbReference type="ARBA" id="ARBA00022692"/>
    </source>
</evidence>
<proteinExistence type="predicted"/>
<keyword evidence="10" id="KW-1185">Reference proteome</keyword>
<evidence type="ECO:0000313" key="9">
    <source>
        <dbReference type="EMBL" id="AKZ63863.1"/>
    </source>
</evidence>
<evidence type="ECO:0000256" key="5">
    <source>
        <dbReference type="ARBA" id="ARBA00023136"/>
    </source>
</evidence>